<feature type="transmembrane region" description="Helical" evidence="12">
    <location>
        <begin position="180"/>
        <end position="197"/>
    </location>
</feature>
<dbReference type="CDD" id="cd06853">
    <property type="entry name" value="GT_WecA_like"/>
    <property type="match status" value="1"/>
</dbReference>
<accession>A0A1Q2GWC0</accession>
<dbReference type="AlphaFoldDB" id="A0A1Q2GWC0"/>
<reference evidence="14 15" key="1">
    <citation type="submission" date="2017-02" db="EMBL/GenBank/DDBJ databases">
        <title>Complete genome sequence of the cold-active Pseudoalteromonas aliena strain EH1 isolated from Arctic seawater.</title>
        <authorList>
            <person name="Kim E."/>
            <person name="Heo E."/>
            <person name="Kim H."/>
            <person name="Kim D."/>
        </authorList>
    </citation>
    <scope>NUCLEOTIDE SEQUENCE [LARGE SCALE GENOMIC DNA]</scope>
    <source>
        <strain evidence="14 15">EH1</strain>
    </source>
</reference>
<dbReference type="GO" id="GO:0030145">
    <property type="term" value="F:manganese ion binding"/>
    <property type="evidence" value="ECO:0007669"/>
    <property type="project" value="InterPro"/>
</dbReference>
<keyword evidence="10 12" id="KW-0472">Membrane</keyword>
<evidence type="ECO:0000256" key="9">
    <source>
        <dbReference type="ARBA" id="ARBA00022989"/>
    </source>
</evidence>
<dbReference type="GO" id="GO:0044038">
    <property type="term" value="P:cell wall macromolecule biosynthetic process"/>
    <property type="evidence" value="ECO:0007669"/>
    <property type="project" value="TreeGrafter"/>
</dbReference>
<dbReference type="Pfam" id="PF00953">
    <property type="entry name" value="Glycos_transf_4"/>
    <property type="match status" value="1"/>
</dbReference>
<dbReference type="PANTHER" id="PTHR22926:SF3">
    <property type="entry name" value="UNDECAPRENYL-PHOSPHATE ALPHA-N-ACETYLGLUCOSAMINYL 1-PHOSPHATE TRANSFERASE"/>
    <property type="match status" value="1"/>
</dbReference>
<feature type="transmembrane region" description="Helical" evidence="12">
    <location>
        <begin position="155"/>
        <end position="174"/>
    </location>
</feature>
<evidence type="ECO:0000256" key="1">
    <source>
        <dbReference type="ARBA" id="ARBA00004651"/>
    </source>
</evidence>
<keyword evidence="13" id="KW-0479">Metal-binding</keyword>
<dbReference type="GO" id="GO:0000287">
    <property type="term" value="F:magnesium ion binding"/>
    <property type="evidence" value="ECO:0007669"/>
    <property type="project" value="InterPro"/>
</dbReference>
<feature type="transmembrane region" description="Helical" evidence="12">
    <location>
        <begin position="6"/>
        <end position="23"/>
    </location>
</feature>
<feature type="transmembrane region" description="Helical" evidence="12">
    <location>
        <begin position="289"/>
        <end position="311"/>
    </location>
</feature>
<evidence type="ECO:0000256" key="11">
    <source>
        <dbReference type="ARBA" id="ARBA00023211"/>
    </source>
</evidence>
<evidence type="ECO:0000256" key="12">
    <source>
        <dbReference type="HAMAP-Rule" id="MF_02030"/>
    </source>
</evidence>
<evidence type="ECO:0000256" key="3">
    <source>
        <dbReference type="ARBA" id="ARBA00022519"/>
    </source>
</evidence>
<feature type="binding site" evidence="13">
    <location>
        <position position="213"/>
    </location>
    <ligand>
        <name>Mg(2+)</name>
        <dbReference type="ChEBI" id="CHEBI:18420"/>
    </ligand>
</feature>
<keyword evidence="6 12" id="KW-0812">Transmembrane</keyword>
<evidence type="ECO:0000313" key="15">
    <source>
        <dbReference type="Proteomes" id="UP000188243"/>
    </source>
</evidence>
<organism evidence="14 15">
    <name type="scientific">Pseudoalteromonas aliena</name>
    <dbReference type="NCBI Taxonomy" id="247523"/>
    <lineage>
        <taxon>Bacteria</taxon>
        <taxon>Pseudomonadati</taxon>
        <taxon>Pseudomonadota</taxon>
        <taxon>Gammaproteobacteria</taxon>
        <taxon>Alteromonadales</taxon>
        <taxon>Pseudoalteromonadaceae</taxon>
        <taxon>Pseudoalteromonas</taxon>
    </lineage>
</organism>
<keyword evidence="2 12" id="KW-1003">Cell membrane</keyword>
<evidence type="ECO:0000256" key="7">
    <source>
        <dbReference type="ARBA" id="ARBA00022842"/>
    </source>
</evidence>
<keyword evidence="11 12" id="KW-0464">Manganese</keyword>
<evidence type="ECO:0000256" key="6">
    <source>
        <dbReference type="ARBA" id="ARBA00022692"/>
    </source>
</evidence>
<dbReference type="RefSeq" id="WP_208611583.1">
    <property type="nucleotide sequence ID" value="NZ_CP019628.1"/>
</dbReference>
<sequence length="357" mass="39844">MIINNLSVFFATFISLFFFRKIAKVINLVDTPNERKRHIGAVPLVGGLSIFAIVFSYLYTFPTTLTNSYIYLSCAGLLLLIGVLDDLKNLGFNMRLTIQAFMSLVMMFNGELVLVNLGNLFGPFELVIPNLGYLLTFIAIIGAINAFNMVDGIDGLLGGMTTITFGAMSVLFMFSGHIQLFSFSIAIVIATIPYILMNLGIPFGQKFKVFMGDAGSTVIGFTVVWLLIEGSQGPSRSFQAVTGLWLAAVPIIDALSTIFRRIRKKQSPFKPDREHLHHILIRFGFSPKLALITICIIAGVFSLIGIASEILNVPSYIMFWSFVGINIIYFFVMTRIWRITVKVRRYFGITSKFNKKD</sequence>
<comment type="catalytic activity">
    <reaction evidence="12">
        <text>di-trans,octa-cis-undecaprenyl phosphate + UDP-N-acetyl-alpha-D-glucosamine = N-acetyl-alpha-D-glucosaminyl-di-trans,octa-cis-undecaprenyl diphosphate + UMP</text>
        <dbReference type="Rhea" id="RHEA:28090"/>
        <dbReference type="ChEBI" id="CHEBI:57705"/>
        <dbReference type="ChEBI" id="CHEBI:57865"/>
        <dbReference type="ChEBI" id="CHEBI:60392"/>
        <dbReference type="ChEBI" id="CHEBI:62959"/>
        <dbReference type="EC" id="2.7.8.33"/>
    </reaction>
</comment>
<comment type="function">
    <text evidence="12">Catalyzes the transfer of the GlcNAc-1-phosphate moiety from UDP-GlcNAc onto the carrier lipid undecaprenyl phosphate (C55-P), yielding GlcNAc-pyrophosphoryl-undecaprenyl (GlcNAc-PP-C55).</text>
</comment>
<feature type="transmembrane region" description="Helical" evidence="12">
    <location>
        <begin position="317"/>
        <end position="337"/>
    </location>
</feature>
<keyword evidence="5 12" id="KW-0808">Transferase</keyword>
<dbReference type="EMBL" id="CP019628">
    <property type="protein sequence ID" value="AQP99403.1"/>
    <property type="molecule type" value="Genomic_DNA"/>
</dbReference>
<keyword evidence="9 12" id="KW-1133">Transmembrane helix</keyword>
<name>A0A1Q2GWC0_9GAMM</name>
<dbReference type="KEGG" id="paln:B0W48_06055"/>
<comment type="cofactor">
    <cofactor evidence="12 13">
        <name>Mg(2+)</name>
        <dbReference type="ChEBI" id="CHEBI:18420"/>
    </cofactor>
</comment>
<feature type="transmembrane region" description="Helical" evidence="12">
    <location>
        <begin position="44"/>
        <end position="62"/>
    </location>
</feature>
<dbReference type="Proteomes" id="UP000188243">
    <property type="component" value="Chromosome"/>
</dbReference>
<keyword evidence="8 12" id="KW-0448">Lipopolysaccharide biosynthesis</keyword>
<keyword evidence="7 12" id="KW-0460">Magnesium</keyword>
<dbReference type="InterPro" id="IPR012750">
    <property type="entry name" value="ECA_WecA-rel"/>
</dbReference>
<dbReference type="GO" id="GO:0016757">
    <property type="term" value="F:glycosyltransferase activity"/>
    <property type="evidence" value="ECO:0007669"/>
    <property type="project" value="UniProtKB-KW"/>
</dbReference>
<dbReference type="HAMAP" id="MF_02030">
    <property type="entry name" value="WecA_Gammaproteo"/>
    <property type="match status" value="1"/>
</dbReference>
<feature type="transmembrane region" description="Helical" evidence="12">
    <location>
        <begin position="68"/>
        <end position="84"/>
    </location>
</feature>
<feature type="transmembrane region" description="Helical" evidence="12">
    <location>
        <begin position="209"/>
        <end position="228"/>
    </location>
</feature>
<evidence type="ECO:0000256" key="13">
    <source>
        <dbReference type="PIRSR" id="PIRSR600715-1"/>
    </source>
</evidence>
<feature type="transmembrane region" description="Helical" evidence="12">
    <location>
        <begin position="240"/>
        <end position="259"/>
    </location>
</feature>
<dbReference type="GO" id="GO:0009276">
    <property type="term" value="C:Gram-negative-bacterium-type cell wall"/>
    <property type="evidence" value="ECO:0007669"/>
    <property type="project" value="InterPro"/>
</dbReference>
<dbReference type="NCBIfam" id="TIGR02380">
    <property type="entry name" value="ECA_wecA"/>
    <property type="match status" value="1"/>
</dbReference>
<dbReference type="GO" id="GO:0009243">
    <property type="term" value="P:O antigen biosynthetic process"/>
    <property type="evidence" value="ECO:0007669"/>
    <property type="project" value="UniProtKB-UniRule"/>
</dbReference>
<dbReference type="GO" id="GO:0005886">
    <property type="term" value="C:plasma membrane"/>
    <property type="evidence" value="ECO:0007669"/>
    <property type="project" value="UniProtKB-SubCell"/>
</dbReference>
<comment type="pathway">
    <text evidence="12">Bacterial outer membrane biogenesis; LPS O-antigen biosynthesis.</text>
</comment>
<proteinExistence type="inferred from homology"/>
<evidence type="ECO:0000313" key="14">
    <source>
        <dbReference type="EMBL" id="AQP99403.1"/>
    </source>
</evidence>
<dbReference type="UniPathway" id="UPA00281"/>
<gene>
    <name evidence="12" type="primary">wecA</name>
    <name evidence="14" type="ORF">B0W48_06055</name>
</gene>
<evidence type="ECO:0000256" key="8">
    <source>
        <dbReference type="ARBA" id="ARBA00022985"/>
    </source>
</evidence>
<dbReference type="InterPro" id="IPR000715">
    <property type="entry name" value="Glycosyl_transferase_4"/>
</dbReference>
<dbReference type="GO" id="GO:0071555">
    <property type="term" value="P:cell wall organization"/>
    <property type="evidence" value="ECO:0007669"/>
    <property type="project" value="TreeGrafter"/>
</dbReference>
<dbReference type="STRING" id="247523.B0W48_06055"/>
<evidence type="ECO:0000256" key="5">
    <source>
        <dbReference type="ARBA" id="ARBA00022679"/>
    </source>
</evidence>
<dbReference type="GO" id="GO:0036380">
    <property type="term" value="F:UDP-N-acetylglucosamine-undecaprenyl-phosphate N-acetylglucosaminephosphotransferase activity"/>
    <property type="evidence" value="ECO:0007669"/>
    <property type="project" value="UniProtKB-UniRule"/>
</dbReference>
<feature type="transmembrane region" description="Helical" evidence="12">
    <location>
        <begin position="127"/>
        <end position="148"/>
    </location>
</feature>
<dbReference type="PANTHER" id="PTHR22926">
    <property type="entry name" value="PHOSPHO-N-ACETYLMURAMOYL-PENTAPEPTIDE-TRANSFERASE"/>
    <property type="match status" value="1"/>
</dbReference>
<evidence type="ECO:0000256" key="2">
    <source>
        <dbReference type="ARBA" id="ARBA00022475"/>
    </source>
</evidence>
<comment type="similarity">
    <text evidence="12">Belongs to the glycosyltransferase 4 family. WecA subfamily.</text>
</comment>
<evidence type="ECO:0000256" key="4">
    <source>
        <dbReference type="ARBA" id="ARBA00022676"/>
    </source>
</evidence>
<feature type="binding site" evidence="13">
    <location>
        <position position="148"/>
    </location>
    <ligand>
        <name>Mg(2+)</name>
        <dbReference type="ChEBI" id="CHEBI:18420"/>
    </ligand>
</feature>
<evidence type="ECO:0000256" key="10">
    <source>
        <dbReference type="ARBA" id="ARBA00023136"/>
    </source>
</evidence>
<protein>
    <recommendedName>
        <fullName evidence="12">Undecaprenyl-phosphate alpha-N-acetylglucosaminyl 1-phosphate transferase</fullName>
        <ecNumber evidence="12">2.7.8.33</ecNumber>
    </recommendedName>
    <alternativeName>
        <fullName evidence="12">UDP-GlcNAc:undecaprenyl-phosphate GlcNAc-1-phosphate transferase</fullName>
    </alternativeName>
    <alternativeName>
        <fullName evidence="12">Undecaprenyl-phosphate GlcNAc-1-phosphate transferase</fullName>
    </alternativeName>
</protein>
<keyword evidence="4 12" id="KW-0328">Glycosyltransferase</keyword>
<keyword evidence="3 12" id="KW-0997">Cell inner membrane</keyword>
<comment type="cofactor">
    <cofactor evidence="12">
        <name>Mn(2+)</name>
        <dbReference type="ChEBI" id="CHEBI:29035"/>
    </cofactor>
</comment>
<comment type="subcellular location">
    <subcellularLocation>
        <location evidence="12">Cell inner membrane</location>
        <topology evidence="12">Multi-pass membrane protein</topology>
    </subcellularLocation>
    <subcellularLocation>
        <location evidence="1">Cell membrane</location>
        <topology evidence="1">Multi-pass membrane protein</topology>
    </subcellularLocation>
</comment>
<dbReference type="EC" id="2.7.8.33" evidence="12"/>